<evidence type="ECO:0000256" key="2">
    <source>
        <dbReference type="ARBA" id="ARBA00023125"/>
    </source>
</evidence>
<dbReference type="PROSITE" id="PS01124">
    <property type="entry name" value="HTH_ARAC_FAMILY_2"/>
    <property type="match status" value="1"/>
</dbReference>
<evidence type="ECO:0000256" key="3">
    <source>
        <dbReference type="ARBA" id="ARBA00023163"/>
    </source>
</evidence>
<proteinExistence type="predicted"/>
<evidence type="ECO:0000256" key="1">
    <source>
        <dbReference type="ARBA" id="ARBA00023015"/>
    </source>
</evidence>
<dbReference type="Gene3D" id="1.10.10.60">
    <property type="entry name" value="Homeodomain-like"/>
    <property type="match status" value="1"/>
</dbReference>
<dbReference type="KEGG" id="ibu:IB211_03249"/>
<evidence type="ECO:0000313" key="6">
    <source>
        <dbReference type="Proteomes" id="UP000064844"/>
    </source>
</evidence>
<feature type="domain" description="HTH araC/xylS-type" evidence="4">
    <location>
        <begin position="191"/>
        <end position="270"/>
    </location>
</feature>
<keyword evidence="2" id="KW-0238">DNA-binding</keyword>
<reference evidence="5 6" key="1">
    <citation type="journal article" date="2015" name="Nat. Commun.">
        <title>Production of butyrate from lysine and the Amadori product fructoselysine by a human gut commensal.</title>
        <authorList>
            <person name="Bui T.P."/>
            <person name="Ritari J."/>
            <person name="Boeren S."/>
            <person name="de Waard P."/>
            <person name="Plugge C.M."/>
            <person name="de Vos W.M."/>
        </authorList>
    </citation>
    <scope>NUCLEOTIDE SEQUENCE [LARGE SCALE GENOMIC DNA]</scope>
    <source>
        <strain evidence="5 6">AF211</strain>
    </source>
</reference>
<dbReference type="InterPro" id="IPR009057">
    <property type="entry name" value="Homeodomain-like_sf"/>
</dbReference>
<dbReference type="PROSITE" id="PS00041">
    <property type="entry name" value="HTH_ARAC_FAMILY_1"/>
    <property type="match status" value="1"/>
</dbReference>
<dbReference type="PANTHER" id="PTHR46796:SF13">
    <property type="entry name" value="HTH-TYPE TRANSCRIPTIONAL ACTIVATOR RHAS"/>
    <property type="match status" value="1"/>
</dbReference>
<dbReference type="InterPro" id="IPR018062">
    <property type="entry name" value="HTH_AraC-typ_CS"/>
</dbReference>
<dbReference type="EMBL" id="CP011307">
    <property type="protein sequence ID" value="ALP95639.1"/>
    <property type="molecule type" value="Genomic_DNA"/>
</dbReference>
<dbReference type="SMART" id="SM00342">
    <property type="entry name" value="HTH_ARAC"/>
    <property type="match status" value="1"/>
</dbReference>
<protein>
    <submittedName>
        <fullName evidence="5">Transcriptional regulator, AraC family</fullName>
    </submittedName>
</protein>
<keyword evidence="1" id="KW-0805">Transcription regulation</keyword>
<dbReference type="Proteomes" id="UP000064844">
    <property type="component" value="Chromosome"/>
</dbReference>
<dbReference type="GO" id="GO:0043565">
    <property type="term" value="F:sequence-specific DNA binding"/>
    <property type="evidence" value="ECO:0007669"/>
    <property type="project" value="InterPro"/>
</dbReference>
<name>A0A0S2W930_9FIRM</name>
<sequence length="281" mass="30918">MQRMCFSNRFSTLMYRTATHLYLAPHPSLRPYVAHYTYCLPHPEHCAAGDSRQWREPNSPPPLVLIPDASGCLVFTLLPSGPRGVLYGPTTQAVTVHNDLGVGPPRFFVEFRPGGLFAFTGIPQWELSDRTWPLEDAAPELYVMACGAFSQASDLDDFAVRMDAALLARDPVPSPVLPLLGSKCLSSQQALAASSGYSSRHLSRLFREGAGMGCKAYFQVLRVNAAIRALQAGPPSLTRLAQELGYFDQSHFIHEFKSVCGVSPGRYLAHMSGFYKEPLKP</sequence>
<accession>A0A0S2W930</accession>
<gene>
    <name evidence="5" type="ORF">IB211_03249</name>
</gene>
<dbReference type="eggNOG" id="COG2207">
    <property type="taxonomic scope" value="Bacteria"/>
</dbReference>
<evidence type="ECO:0000259" key="4">
    <source>
        <dbReference type="PROSITE" id="PS01124"/>
    </source>
</evidence>
<dbReference type="STRING" id="1297617.IB211_03249"/>
<dbReference type="GO" id="GO:0003700">
    <property type="term" value="F:DNA-binding transcription factor activity"/>
    <property type="evidence" value="ECO:0007669"/>
    <property type="project" value="InterPro"/>
</dbReference>
<dbReference type="InterPro" id="IPR050204">
    <property type="entry name" value="AraC_XylS_family_regulators"/>
</dbReference>
<evidence type="ECO:0000313" key="5">
    <source>
        <dbReference type="EMBL" id="ALP95639.1"/>
    </source>
</evidence>
<reference evidence="6" key="2">
    <citation type="submission" date="2015-04" db="EMBL/GenBank/DDBJ databases">
        <title>A butyrogenic pathway from the amino acid lysine in a human gut commensal.</title>
        <authorList>
            <person name="de Vos W.M."/>
            <person name="Bui N.T.P."/>
            <person name="Plugge C.M."/>
            <person name="Ritari J."/>
        </authorList>
    </citation>
    <scope>NUCLEOTIDE SEQUENCE [LARGE SCALE GENOMIC DNA]</scope>
    <source>
        <strain evidence="6">AF211</strain>
    </source>
</reference>
<dbReference type="Pfam" id="PF12833">
    <property type="entry name" value="HTH_18"/>
    <property type="match status" value="1"/>
</dbReference>
<dbReference type="InterPro" id="IPR018060">
    <property type="entry name" value="HTH_AraC"/>
</dbReference>
<dbReference type="PANTHER" id="PTHR46796">
    <property type="entry name" value="HTH-TYPE TRANSCRIPTIONAL ACTIVATOR RHAS-RELATED"/>
    <property type="match status" value="1"/>
</dbReference>
<dbReference type="SUPFAM" id="SSF46689">
    <property type="entry name" value="Homeodomain-like"/>
    <property type="match status" value="1"/>
</dbReference>
<keyword evidence="6" id="KW-1185">Reference proteome</keyword>
<organism evidence="5 6">
    <name type="scientific">Intestinimonas butyriciproducens</name>
    <dbReference type="NCBI Taxonomy" id="1297617"/>
    <lineage>
        <taxon>Bacteria</taxon>
        <taxon>Bacillati</taxon>
        <taxon>Bacillota</taxon>
        <taxon>Clostridia</taxon>
        <taxon>Eubacteriales</taxon>
        <taxon>Intestinimonas</taxon>
    </lineage>
</organism>
<dbReference type="AlphaFoldDB" id="A0A0S2W930"/>
<keyword evidence="3" id="KW-0804">Transcription</keyword>